<evidence type="ECO:0000256" key="1">
    <source>
        <dbReference type="ARBA" id="ARBA00023015"/>
    </source>
</evidence>
<dbReference type="Gene3D" id="1.10.10.10">
    <property type="entry name" value="Winged helix-like DNA-binding domain superfamily/Winged helix DNA-binding domain"/>
    <property type="match status" value="1"/>
</dbReference>
<feature type="domain" description="OmpR/PhoB-type" evidence="7">
    <location>
        <begin position="124"/>
        <end position="220"/>
    </location>
</feature>
<evidence type="ECO:0000256" key="4">
    <source>
        <dbReference type="PROSITE-ProRule" id="PRU00169"/>
    </source>
</evidence>
<keyword evidence="3" id="KW-0804">Transcription</keyword>
<dbReference type="SMART" id="SM00448">
    <property type="entry name" value="REC"/>
    <property type="match status" value="1"/>
</dbReference>
<keyword evidence="9" id="KW-1185">Reference proteome</keyword>
<feature type="modified residue" description="4-aspartylphosphate" evidence="4">
    <location>
        <position position="51"/>
    </location>
</feature>
<dbReference type="InterPro" id="IPR001789">
    <property type="entry name" value="Sig_transdc_resp-reg_receiver"/>
</dbReference>
<dbReference type="PROSITE" id="PS51755">
    <property type="entry name" value="OMPR_PHOB"/>
    <property type="match status" value="1"/>
</dbReference>
<dbReference type="InterPro" id="IPR036388">
    <property type="entry name" value="WH-like_DNA-bd_sf"/>
</dbReference>
<keyword evidence="1" id="KW-0805">Transcription regulation</keyword>
<protein>
    <submittedName>
        <fullName evidence="8">Response regulator transcription factor</fullName>
    </submittedName>
</protein>
<dbReference type="Pfam" id="PF00072">
    <property type="entry name" value="Response_reg"/>
    <property type="match status" value="1"/>
</dbReference>
<feature type="domain" description="Response regulatory" evidence="6">
    <location>
        <begin position="2"/>
        <end position="116"/>
    </location>
</feature>
<evidence type="ECO:0000259" key="6">
    <source>
        <dbReference type="PROSITE" id="PS50110"/>
    </source>
</evidence>
<dbReference type="CDD" id="cd00383">
    <property type="entry name" value="trans_reg_C"/>
    <property type="match status" value="1"/>
</dbReference>
<comment type="caution">
    <text evidence="8">The sequence shown here is derived from an EMBL/GenBank/DDBJ whole genome shotgun (WGS) entry which is preliminary data.</text>
</comment>
<proteinExistence type="predicted"/>
<dbReference type="PANTHER" id="PTHR48111:SF67">
    <property type="entry name" value="TRANSCRIPTIONAL REGULATORY PROTEIN TCTD"/>
    <property type="match status" value="1"/>
</dbReference>
<sequence>MRILLIEDDPNLRASLVEALCRERYTVDAVAQAEQAAMPLRDVHYDALLLDIGLPGMSGLSLLGQLRARACALPVLLITARDDWEDKVRGLDLGADDYLAKPFMLPELLARLRALLRRASANRLACVQIGALTLDMGERSASLNQQPLPLTRKEWALLLELALQSPRLVSKRKLIDSLGHWDRELSANAVELHVSRLRLKLAASRLKLETVRGLGYRLLEQAPGRGEALAEAPASRPQE</sequence>
<dbReference type="Pfam" id="PF00486">
    <property type="entry name" value="Trans_reg_C"/>
    <property type="match status" value="1"/>
</dbReference>
<dbReference type="Proteomes" id="UP001221189">
    <property type="component" value="Unassembled WGS sequence"/>
</dbReference>
<dbReference type="RefSeq" id="WP_273601025.1">
    <property type="nucleotide sequence ID" value="NZ_JAQQXT010000008.1"/>
</dbReference>
<dbReference type="SMART" id="SM00862">
    <property type="entry name" value="Trans_reg_C"/>
    <property type="match status" value="1"/>
</dbReference>
<dbReference type="Gene3D" id="6.10.250.690">
    <property type="match status" value="1"/>
</dbReference>
<dbReference type="SUPFAM" id="SSF52172">
    <property type="entry name" value="CheY-like"/>
    <property type="match status" value="1"/>
</dbReference>
<dbReference type="InterPro" id="IPR039420">
    <property type="entry name" value="WalR-like"/>
</dbReference>
<evidence type="ECO:0000313" key="8">
    <source>
        <dbReference type="EMBL" id="MDC8772868.1"/>
    </source>
</evidence>
<dbReference type="EMBL" id="JAQQXT010000008">
    <property type="protein sequence ID" value="MDC8772868.1"/>
    <property type="molecule type" value="Genomic_DNA"/>
</dbReference>
<dbReference type="PROSITE" id="PS50110">
    <property type="entry name" value="RESPONSE_REGULATORY"/>
    <property type="match status" value="1"/>
</dbReference>
<dbReference type="InterPro" id="IPR011006">
    <property type="entry name" value="CheY-like_superfamily"/>
</dbReference>
<evidence type="ECO:0000256" key="3">
    <source>
        <dbReference type="ARBA" id="ARBA00023163"/>
    </source>
</evidence>
<reference evidence="8 9" key="1">
    <citation type="submission" date="2022-10" db="EMBL/GenBank/DDBJ databases">
        <title>Paucibacter sp. hw1 Genome sequencing.</title>
        <authorList>
            <person name="Park S."/>
        </authorList>
    </citation>
    <scope>NUCLEOTIDE SEQUENCE [LARGE SCALE GENOMIC DNA]</scope>
    <source>
        <strain evidence="9">hw1</strain>
    </source>
</reference>
<evidence type="ECO:0000256" key="5">
    <source>
        <dbReference type="PROSITE-ProRule" id="PRU01091"/>
    </source>
</evidence>
<evidence type="ECO:0000256" key="2">
    <source>
        <dbReference type="ARBA" id="ARBA00023125"/>
    </source>
</evidence>
<dbReference type="InterPro" id="IPR001867">
    <property type="entry name" value="OmpR/PhoB-type_DNA-bd"/>
</dbReference>
<evidence type="ECO:0000259" key="7">
    <source>
        <dbReference type="PROSITE" id="PS51755"/>
    </source>
</evidence>
<organism evidence="8 9">
    <name type="scientific">Roseateles albus</name>
    <dbReference type="NCBI Taxonomy" id="2987525"/>
    <lineage>
        <taxon>Bacteria</taxon>
        <taxon>Pseudomonadati</taxon>
        <taxon>Pseudomonadota</taxon>
        <taxon>Betaproteobacteria</taxon>
        <taxon>Burkholderiales</taxon>
        <taxon>Sphaerotilaceae</taxon>
        <taxon>Roseateles</taxon>
    </lineage>
</organism>
<name>A0ABT5KG36_9BURK</name>
<keyword evidence="2 5" id="KW-0238">DNA-binding</keyword>
<evidence type="ECO:0000313" key="9">
    <source>
        <dbReference type="Proteomes" id="UP001221189"/>
    </source>
</evidence>
<keyword evidence="4" id="KW-0597">Phosphoprotein</keyword>
<gene>
    <name evidence="8" type="ORF">PRZ03_14885</name>
</gene>
<dbReference type="Gene3D" id="3.40.50.2300">
    <property type="match status" value="1"/>
</dbReference>
<dbReference type="PANTHER" id="PTHR48111">
    <property type="entry name" value="REGULATOR OF RPOS"/>
    <property type="match status" value="1"/>
</dbReference>
<feature type="DNA-binding region" description="OmpR/PhoB-type" evidence="5">
    <location>
        <begin position="124"/>
        <end position="220"/>
    </location>
</feature>
<accession>A0ABT5KG36</accession>